<dbReference type="SUPFAM" id="SSF54423">
    <property type="entry name" value="DsbC/DsbG N-terminal domain-like"/>
    <property type="match status" value="1"/>
</dbReference>
<evidence type="ECO:0000256" key="2">
    <source>
        <dbReference type="ARBA" id="ARBA00009813"/>
    </source>
</evidence>
<keyword evidence="6 7" id="KW-0676">Redox-active center</keyword>
<keyword evidence="4 7" id="KW-0574">Periplasm</keyword>
<dbReference type="Gene3D" id="3.40.30.10">
    <property type="entry name" value="Glutaredoxin"/>
    <property type="match status" value="1"/>
</dbReference>
<evidence type="ECO:0000256" key="4">
    <source>
        <dbReference type="ARBA" id="ARBA00022764"/>
    </source>
</evidence>
<dbReference type="PANTHER" id="PTHR35272">
    <property type="entry name" value="THIOL:DISULFIDE INTERCHANGE PROTEIN DSBC-RELATED"/>
    <property type="match status" value="1"/>
</dbReference>
<dbReference type="GO" id="GO:0042597">
    <property type="term" value="C:periplasmic space"/>
    <property type="evidence" value="ECO:0007669"/>
    <property type="project" value="UniProtKB-SubCell"/>
</dbReference>
<name>A0A106DR31_9BURK</name>
<dbReference type="Pfam" id="PF10411">
    <property type="entry name" value="DsbC_N"/>
    <property type="match status" value="1"/>
</dbReference>
<evidence type="ECO:0000256" key="7">
    <source>
        <dbReference type="RuleBase" id="RU364038"/>
    </source>
</evidence>
<proteinExistence type="inferred from homology"/>
<evidence type="ECO:0000259" key="8">
    <source>
        <dbReference type="Pfam" id="PF10411"/>
    </source>
</evidence>
<dbReference type="Proteomes" id="UP000062317">
    <property type="component" value="Unassembled WGS sequence"/>
</dbReference>
<dbReference type="Pfam" id="PF13098">
    <property type="entry name" value="Thioredoxin_2"/>
    <property type="match status" value="1"/>
</dbReference>
<dbReference type="InterPro" id="IPR018950">
    <property type="entry name" value="DiS-bond_isomerase_DsbC/G_N"/>
</dbReference>
<evidence type="ECO:0000313" key="10">
    <source>
        <dbReference type="EMBL" id="KVV40860.1"/>
    </source>
</evidence>
<comment type="caution">
    <text evidence="10">The sequence shown here is derived from an EMBL/GenBank/DDBJ whole genome shotgun (WGS) entry which is preliminary data.</text>
</comment>
<dbReference type="RefSeq" id="WP_060108180.1">
    <property type="nucleotide sequence ID" value="NZ_LPEQ01000113.1"/>
</dbReference>
<dbReference type="InterPro" id="IPR012336">
    <property type="entry name" value="Thioredoxin-like_fold"/>
</dbReference>
<keyword evidence="3 7" id="KW-0732">Signal</keyword>
<protein>
    <recommendedName>
        <fullName evidence="7">Thiol:disulfide interchange protein</fullName>
    </recommendedName>
</protein>
<evidence type="ECO:0000313" key="11">
    <source>
        <dbReference type="Proteomes" id="UP000062317"/>
    </source>
</evidence>
<comment type="similarity">
    <text evidence="2 7">Belongs to the thioredoxin family. DsbC subfamily.</text>
</comment>
<comment type="function">
    <text evidence="7">Required for disulfide bond formation in some periplasmic proteins. Acts by transferring its disulfide bond to other proteins and is reduced in the process.</text>
</comment>
<dbReference type="SUPFAM" id="SSF52833">
    <property type="entry name" value="Thioredoxin-like"/>
    <property type="match status" value="1"/>
</dbReference>
<dbReference type="InterPro" id="IPR051470">
    <property type="entry name" value="Thiol:disulfide_interchange"/>
</dbReference>
<feature type="signal peptide" evidence="7">
    <location>
        <begin position="1"/>
        <end position="22"/>
    </location>
</feature>
<evidence type="ECO:0000256" key="5">
    <source>
        <dbReference type="ARBA" id="ARBA00023157"/>
    </source>
</evidence>
<gene>
    <name evidence="10" type="ORF">WT27_13105</name>
</gene>
<evidence type="ECO:0000256" key="1">
    <source>
        <dbReference type="ARBA" id="ARBA00004418"/>
    </source>
</evidence>
<dbReference type="InterPro" id="IPR033954">
    <property type="entry name" value="DiS-bond_Isoase_DsbC/G"/>
</dbReference>
<dbReference type="CDD" id="cd03020">
    <property type="entry name" value="DsbA_DsbC_DsbG"/>
    <property type="match status" value="1"/>
</dbReference>
<organism evidence="10 11">
    <name type="scientific">Burkholderia territorii</name>
    <dbReference type="NCBI Taxonomy" id="1503055"/>
    <lineage>
        <taxon>Bacteria</taxon>
        <taxon>Pseudomonadati</taxon>
        <taxon>Pseudomonadota</taxon>
        <taxon>Betaproteobacteria</taxon>
        <taxon>Burkholderiales</taxon>
        <taxon>Burkholderiaceae</taxon>
        <taxon>Burkholderia</taxon>
        <taxon>Burkholderia cepacia complex</taxon>
    </lineage>
</organism>
<reference evidence="10 11" key="1">
    <citation type="submission" date="2015-11" db="EMBL/GenBank/DDBJ databases">
        <title>Expanding the genomic diversity of Burkholderia species for the development of highly accurate diagnostics.</title>
        <authorList>
            <person name="Sahl J."/>
            <person name="Keim P."/>
            <person name="Wagner D."/>
        </authorList>
    </citation>
    <scope>NUCLEOTIDE SEQUENCE [LARGE SCALE GENOMIC DNA]</scope>
    <source>
        <strain evidence="10 11">MSMB1301WGS</strain>
    </source>
</reference>
<dbReference type="InterPro" id="IPR009094">
    <property type="entry name" value="DiS-bond_isomerase_DsbC/G_N_sf"/>
</dbReference>
<dbReference type="AlphaFoldDB" id="A0A106DR31"/>
<feature type="chain" id="PRO_5010000936" description="Thiol:disulfide interchange protein" evidence="7">
    <location>
        <begin position="23"/>
        <end position="258"/>
    </location>
</feature>
<keyword evidence="11" id="KW-1185">Reference proteome</keyword>
<dbReference type="PANTHER" id="PTHR35272:SF3">
    <property type="entry name" value="THIOL:DISULFIDE INTERCHANGE PROTEIN DSBC"/>
    <property type="match status" value="1"/>
</dbReference>
<dbReference type="InterPro" id="IPR036249">
    <property type="entry name" value="Thioredoxin-like_sf"/>
</dbReference>
<evidence type="ECO:0000259" key="9">
    <source>
        <dbReference type="Pfam" id="PF13098"/>
    </source>
</evidence>
<feature type="domain" description="Disulphide bond isomerase DsbC/G N-terminal" evidence="8">
    <location>
        <begin position="20"/>
        <end position="87"/>
    </location>
</feature>
<dbReference type="Gene3D" id="3.10.450.70">
    <property type="entry name" value="Disulphide bond isomerase, DsbC/G, N-terminal"/>
    <property type="match status" value="1"/>
</dbReference>
<keyword evidence="5" id="KW-1015">Disulfide bond</keyword>
<feature type="domain" description="Thioredoxin-like fold" evidence="9">
    <location>
        <begin position="112"/>
        <end position="238"/>
    </location>
</feature>
<accession>A0A106DR31</accession>
<sequence length="258" mass="28235">MRKLLALTAFAVAATVSNTANASDMSDLQATLHRLYPKTNFGEITASPVKGPIYEVVFGKNVAYVDSTGRYFFFGGLFDMQTSRDLAAERRSQLDKVDIASLPLKDSFTVTRGTGKRQLYVLSDPDCPYCRELEGEIAELKDVSIHYFLYPIVQLHPNARDISNGIWCSKDRAQAWLSYMNTRTKPSKDTLAGCDTGAIDRNLSLGQQLGVKGTPTLIAADGRMAAGLKKAADLNDWLDNKQPTKVSENTSAAAIKGQ</sequence>
<dbReference type="EMBL" id="LPEQ01000113">
    <property type="protein sequence ID" value="KVV40860.1"/>
    <property type="molecule type" value="Genomic_DNA"/>
</dbReference>
<evidence type="ECO:0000256" key="6">
    <source>
        <dbReference type="ARBA" id="ARBA00023284"/>
    </source>
</evidence>
<evidence type="ECO:0000256" key="3">
    <source>
        <dbReference type="ARBA" id="ARBA00022729"/>
    </source>
</evidence>
<comment type="subcellular location">
    <subcellularLocation>
        <location evidence="1 7">Periplasm</location>
    </subcellularLocation>
</comment>